<evidence type="ECO:0000313" key="1">
    <source>
        <dbReference type="EMBL" id="CAB1450562.1"/>
    </source>
</evidence>
<accession>A0A9N7VDB4</accession>
<organism evidence="1 2">
    <name type="scientific">Pleuronectes platessa</name>
    <name type="common">European plaice</name>
    <dbReference type="NCBI Taxonomy" id="8262"/>
    <lineage>
        <taxon>Eukaryota</taxon>
        <taxon>Metazoa</taxon>
        <taxon>Chordata</taxon>
        <taxon>Craniata</taxon>
        <taxon>Vertebrata</taxon>
        <taxon>Euteleostomi</taxon>
        <taxon>Actinopterygii</taxon>
        <taxon>Neopterygii</taxon>
        <taxon>Teleostei</taxon>
        <taxon>Neoteleostei</taxon>
        <taxon>Acanthomorphata</taxon>
        <taxon>Carangaria</taxon>
        <taxon>Pleuronectiformes</taxon>
        <taxon>Pleuronectoidei</taxon>
        <taxon>Pleuronectidae</taxon>
        <taxon>Pleuronectes</taxon>
    </lineage>
</organism>
<name>A0A9N7VDB4_PLEPL</name>
<keyword evidence="2" id="KW-1185">Reference proteome</keyword>
<comment type="caution">
    <text evidence="1">The sequence shown here is derived from an EMBL/GenBank/DDBJ whole genome shotgun (WGS) entry which is preliminary data.</text>
</comment>
<dbReference type="Proteomes" id="UP001153269">
    <property type="component" value="Unassembled WGS sequence"/>
</dbReference>
<dbReference type="AlphaFoldDB" id="A0A9N7VDB4"/>
<evidence type="ECO:0000313" key="2">
    <source>
        <dbReference type="Proteomes" id="UP001153269"/>
    </source>
</evidence>
<reference evidence="1" key="1">
    <citation type="submission" date="2020-03" db="EMBL/GenBank/DDBJ databases">
        <authorList>
            <person name="Weist P."/>
        </authorList>
    </citation>
    <scope>NUCLEOTIDE SEQUENCE</scope>
</reference>
<protein>
    <submittedName>
        <fullName evidence="1">Uncharacterized protein</fullName>
    </submittedName>
</protein>
<gene>
    <name evidence="1" type="ORF">PLEPLA_LOCUS38254</name>
</gene>
<sequence>MVDQQVLQNGLFRLCACQVTVRVKKTQGEMLIWPCQQPPGWMSLAPQSTGSPSLSTEDKLANFSHAGHSNLCSRSRQIGSAKRVTLREGRPEISG</sequence>
<dbReference type="EMBL" id="CADEAL010004058">
    <property type="protein sequence ID" value="CAB1450562.1"/>
    <property type="molecule type" value="Genomic_DNA"/>
</dbReference>
<proteinExistence type="predicted"/>